<evidence type="ECO:0000256" key="7">
    <source>
        <dbReference type="SAM" id="MobiDB-lite"/>
    </source>
</evidence>
<dbReference type="PROSITE" id="PS51194">
    <property type="entry name" value="HELICASE_CTER"/>
    <property type="match status" value="1"/>
</dbReference>
<dbReference type="Pfam" id="PF00270">
    <property type="entry name" value="DEAD"/>
    <property type="match status" value="1"/>
</dbReference>
<dbReference type="PROSITE" id="PS51195">
    <property type="entry name" value="Q_MOTIF"/>
    <property type="match status" value="1"/>
</dbReference>
<dbReference type="PANTHER" id="PTHR47959:SF13">
    <property type="entry name" value="ATP-DEPENDENT RNA HELICASE RHLE"/>
    <property type="match status" value="1"/>
</dbReference>
<keyword evidence="4" id="KW-0067">ATP-binding</keyword>
<dbReference type="GO" id="GO:0005524">
    <property type="term" value="F:ATP binding"/>
    <property type="evidence" value="ECO:0007669"/>
    <property type="project" value="UniProtKB-KW"/>
</dbReference>
<dbReference type="GO" id="GO:0003724">
    <property type="term" value="F:RNA helicase activity"/>
    <property type="evidence" value="ECO:0007669"/>
    <property type="project" value="InterPro"/>
</dbReference>
<dbReference type="InterPro" id="IPR044742">
    <property type="entry name" value="DEAD/DEAH_RhlB"/>
</dbReference>
<dbReference type="InterPro" id="IPR011545">
    <property type="entry name" value="DEAD/DEAH_box_helicase_dom"/>
</dbReference>
<feature type="compositionally biased region" description="Gly residues" evidence="7">
    <location>
        <begin position="515"/>
        <end position="534"/>
    </location>
</feature>
<evidence type="ECO:0000256" key="2">
    <source>
        <dbReference type="ARBA" id="ARBA00022801"/>
    </source>
</evidence>
<dbReference type="SMART" id="SM00490">
    <property type="entry name" value="HELICc"/>
    <property type="match status" value="1"/>
</dbReference>
<evidence type="ECO:0000256" key="4">
    <source>
        <dbReference type="ARBA" id="ARBA00022840"/>
    </source>
</evidence>
<organism evidence="11 12">
    <name type="scientific">Cellulomonas pakistanensis</name>
    <dbReference type="NCBI Taxonomy" id="992287"/>
    <lineage>
        <taxon>Bacteria</taxon>
        <taxon>Bacillati</taxon>
        <taxon>Actinomycetota</taxon>
        <taxon>Actinomycetes</taxon>
        <taxon>Micrococcales</taxon>
        <taxon>Cellulomonadaceae</taxon>
        <taxon>Cellulomonas</taxon>
    </lineage>
</organism>
<dbReference type="PROSITE" id="PS51192">
    <property type="entry name" value="HELICASE_ATP_BIND_1"/>
    <property type="match status" value="1"/>
</dbReference>
<evidence type="ECO:0000256" key="1">
    <source>
        <dbReference type="ARBA" id="ARBA00022741"/>
    </source>
</evidence>
<evidence type="ECO:0000313" key="12">
    <source>
        <dbReference type="Proteomes" id="UP000642125"/>
    </source>
</evidence>
<keyword evidence="1" id="KW-0547">Nucleotide-binding</keyword>
<feature type="compositionally biased region" description="Low complexity" evidence="7">
    <location>
        <begin position="434"/>
        <end position="451"/>
    </location>
</feature>
<evidence type="ECO:0008006" key="13">
    <source>
        <dbReference type="Google" id="ProtNLM"/>
    </source>
</evidence>
<evidence type="ECO:0000256" key="6">
    <source>
        <dbReference type="PROSITE-ProRule" id="PRU00552"/>
    </source>
</evidence>
<feature type="domain" description="DEAD-box RNA helicase Q" evidence="10">
    <location>
        <begin position="2"/>
        <end position="30"/>
    </location>
</feature>
<dbReference type="SMART" id="SM00487">
    <property type="entry name" value="DEXDc"/>
    <property type="match status" value="1"/>
</dbReference>
<dbReference type="InterPro" id="IPR014001">
    <property type="entry name" value="Helicase_ATP-bd"/>
</dbReference>
<dbReference type="Proteomes" id="UP000642125">
    <property type="component" value="Unassembled WGS sequence"/>
</dbReference>
<feature type="compositionally biased region" description="Gly residues" evidence="7">
    <location>
        <begin position="452"/>
        <end position="478"/>
    </location>
</feature>
<dbReference type="SUPFAM" id="SSF52540">
    <property type="entry name" value="P-loop containing nucleoside triphosphate hydrolases"/>
    <property type="match status" value="1"/>
</dbReference>
<reference evidence="11" key="1">
    <citation type="submission" date="2021-01" db="EMBL/GenBank/DDBJ databases">
        <title>Whole genome shotgun sequence of Cellulomonas pakistanensis NBRC 110800.</title>
        <authorList>
            <person name="Komaki H."/>
            <person name="Tamura T."/>
        </authorList>
    </citation>
    <scope>NUCLEOTIDE SEQUENCE</scope>
    <source>
        <strain evidence="11">NBRC 110800</strain>
    </source>
</reference>
<dbReference type="PANTHER" id="PTHR47959">
    <property type="entry name" value="ATP-DEPENDENT RNA HELICASE RHLE-RELATED"/>
    <property type="match status" value="1"/>
</dbReference>
<keyword evidence="2" id="KW-0378">Hydrolase</keyword>
<dbReference type="InterPro" id="IPR014014">
    <property type="entry name" value="RNA_helicase_DEAD_Q_motif"/>
</dbReference>
<proteinExistence type="inferred from homology"/>
<dbReference type="AlphaFoldDB" id="A0A919PFX5"/>
<name>A0A919PFX5_9CELL</name>
<evidence type="ECO:0000259" key="10">
    <source>
        <dbReference type="PROSITE" id="PS51195"/>
    </source>
</evidence>
<evidence type="ECO:0000259" key="8">
    <source>
        <dbReference type="PROSITE" id="PS51192"/>
    </source>
</evidence>
<dbReference type="InterPro" id="IPR001650">
    <property type="entry name" value="Helicase_C-like"/>
</dbReference>
<dbReference type="InterPro" id="IPR027417">
    <property type="entry name" value="P-loop_NTPase"/>
</dbReference>
<feature type="region of interest" description="Disordered" evidence="7">
    <location>
        <begin position="391"/>
        <end position="551"/>
    </location>
</feature>
<keyword evidence="12" id="KW-1185">Reference proteome</keyword>
<dbReference type="GO" id="GO:0005829">
    <property type="term" value="C:cytosol"/>
    <property type="evidence" value="ECO:0007669"/>
    <property type="project" value="TreeGrafter"/>
</dbReference>
<dbReference type="Pfam" id="PF00271">
    <property type="entry name" value="Helicase_C"/>
    <property type="match status" value="1"/>
</dbReference>
<dbReference type="CDD" id="cd18787">
    <property type="entry name" value="SF2_C_DEAD"/>
    <property type="match status" value="1"/>
</dbReference>
<feature type="domain" description="Helicase C-terminal" evidence="9">
    <location>
        <begin position="232"/>
        <end position="380"/>
    </location>
</feature>
<accession>A0A919PFX5</accession>
<comment type="caution">
    <text evidence="11">The sequence shown here is derived from an EMBL/GenBank/DDBJ whole genome shotgun (WGS) entry which is preliminary data.</text>
</comment>
<feature type="compositionally biased region" description="Low complexity" evidence="7">
    <location>
        <begin position="505"/>
        <end position="514"/>
    </location>
</feature>
<evidence type="ECO:0000313" key="11">
    <source>
        <dbReference type="EMBL" id="GIG37442.1"/>
    </source>
</evidence>
<evidence type="ECO:0000256" key="5">
    <source>
        <dbReference type="ARBA" id="ARBA00038437"/>
    </source>
</evidence>
<dbReference type="Gene3D" id="3.40.50.300">
    <property type="entry name" value="P-loop containing nucleotide triphosphate hydrolases"/>
    <property type="match status" value="2"/>
</dbReference>
<keyword evidence="3" id="KW-0347">Helicase</keyword>
<dbReference type="CDD" id="cd00268">
    <property type="entry name" value="DEADc"/>
    <property type="match status" value="1"/>
</dbReference>
<evidence type="ECO:0000256" key="3">
    <source>
        <dbReference type="ARBA" id="ARBA00022806"/>
    </source>
</evidence>
<comment type="similarity">
    <text evidence="5">Belongs to the DEAD box helicase family.</text>
</comment>
<dbReference type="GO" id="GO:0016787">
    <property type="term" value="F:hydrolase activity"/>
    <property type="evidence" value="ECO:0007669"/>
    <property type="project" value="UniProtKB-KW"/>
</dbReference>
<feature type="compositionally biased region" description="Gly residues" evidence="7">
    <location>
        <begin position="410"/>
        <end position="428"/>
    </location>
</feature>
<evidence type="ECO:0000259" key="9">
    <source>
        <dbReference type="PROSITE" id="PS51194"/>
    </source>
</evidence>
<gene>
    <name evidence="11" type="ORF">Cpa01nite_28230</name>
</gene>
<dbReference type="GO" id="GO:0003676">
    <property type="term" value="F:nucleic acid binding"/>
    <property type="evidence" value="ECO:0007669"/>
    <property type="project" value="InterPro"/>
</dbReference>
<feature type="domain" description="Helicase ATP-binding" evidence="8">
    <location>
        <begin position="33"/>
        <end position="208"/>
    </location>
</feature>
<sequence length="551" mass="56005">MPRFTDFGVPASLAQSLAQRGITDPFPIQTATLPDTLAGRDVLGRGRTGSGKTLAFSLPVVTRLADSKAQRAKARPRALILAPTRELATQIHATIEPLAATAGLSSTTVFGGVAQSRQVSALNAGIDVLVACPGRLEDLIKQGLCSLDAVEITVLDEADHMADLGFLPVVKRLLDRTPRGGQRLLFSATLDNGVDTLVKRYLDRPTTHSVDPEVAPVSTMTHHVLAVADADAKKEVVRELASGTGRRVLFTRTKHQAKKLAKQLTQDGIPAVDLQGNLGQGARERNLAAFTSGEVKVLVATDIAARGIHVDDVELVVHVDPPAEHKAYLHRSGRTARAGSGGDVVTVQLPEQAGDVRDLTRKAKITVTPQRVAPGSPVIAALVGEVAAPVAPAPAPAPQQQRTAKPRTGGAQGQQGGGGRGRRGGGTGSRPAEAGQRPARSGAAPARSGSAPAGGGRPARQGGGSSAPAQGGGRGRSAGGRSVPVLGGSMVAWTSGGDAPSASVGARTGAPAGARSGGAGRPRGAGQGAGGEGQGGRRRRGGRGGRGGPQQ</sequence>
<dbReference type="RefSeq" id="WP_203669434.1">
    <property type="nucleotide sequence ID" value="NZ_BONO01000023.1"/>
</dbReference>
<protein>
    <recommendedName>
        <fullName evidence="13">ATP-dependent RNA helicase</fullName>
    </recommendedName>
</protein>
<feature type="short sequence motif" description="Q motif" evidence="6">
    <location>
        <begin position="2"/>
        <end position="30"/>
    </location>
</feature>
<dbReference type="EMBL" id="BONO01000023">
    <property type="protein sequence ID" value="GIG37442.1"/>
    <property type="molecule type" value="Genomic_DNA"/>
</dbReference>
<dbReference type="InterPro" id="IPR050079">
    <property type="entry name" value="DEAD_box_RNA_helicase"/>
</dbReference>